<evidence type="ECO:0000313" key="1">
    <source>
        <dbReference type="EMBL" id="KAI5081697.1"/>
    </source>
</evidence>
<keyword evidence="2" id="KW-1185">Reference proteome</keyword>
<dbReference type="Proteomes" id="UP000886520">
    <property type="component" value="Chromosome 2"/>
</dbReference>
<reference evidence="1" key="1">
    <citation type="submission" date="2021-01" db="EMBL/GenBank/DDBJ databases">
        <title>Adiantum capillus-veneris genome.</title>
        <authorList>
            <person name="Fang Y."/>
            <person name="Liao Q."/>
        </authorList>
    </citation>
    <scope>NUCLEOTIDE SEQUENCE</scope>
    <source>
        <strain evidence="1">H3</strain>
        <tissue evidence="1">Leaf</tissue>
    </source>
</reference>
<dbReference type="AlphaFoldDB" id="A0A9D4ZQ10"/>
<gene>
    <name evidence="1" type="ORF">GOP47_0001440</name>
</gene>
<name>A0A9D4ZQ10_ADICA</name>
<sequence>MCEKGGERRAVERESTLWEKLLKLQRTGFKSSVTCAIRSQEIVHCGDRAPANPWGLVGLSSDASWQGVQRAAIRVGATHAYSCSTVGMLTGCLHISSPALKLDAAHEK</sequence>
<protein>
    <submittedName>
        <fullName evidence="1">Uncharacterized protein</fullName>
    </submittedName>
</protein>
<comment type="caution">
    <text evidence="1">The sequence shown here is derived from an EMBL/GenBank/DDBJ whole genome shotgun (WGS) entry which is preliminary data.</text>
</comment>
<proteinExistence type="predicted"/>
<organism evidence="1 2">
    <name type="scientific">Adiantum capillus-veneris</name>
    <name type="common">Maidenhair fern</name>
    <dbReference type="NCBI Taxonomy" id="13818"/>
    <lineage>
        <taxon>Eukaryota</taxon>
        <taxon>Viridiplantae</taxon>
        <taxon>Streptophyta</taxon>
        <taxon>Embryophyta</taxon>
        <taxon>Tracheophyta</taxon>
        <taxon>Polypodiopsida</taxon>
        <taxon>Polypodiidae</taxon>
        <taxon>Polypodiales</taxon>
        <taxon>Pteridineae</taxon>
        <taxon>Pteridaceae</taxon>
        <taxon>Vittarioideae</taxon>
        <taxon>Adiantum</taxon>
    </lineage>
</organism>
<dbReference type="EMBL" id="JABFUD020000003">
    <property type="protein sequence ID" value="KAI5081697.1"/>
    <property type="molecule type" value="Genomic_DNA"/>
</dbReference>
<evidence type="ECO:0000313" key="2">
    <source>
        <dbReference type="Proteomes" id="UP000886520"/>
    </source>
</evidence>
<accession>A0A9D4ZQ10</accession>